<reference evidence="2" key="1">
    <citation type="submission" date="2018-01" db="EMBL/GenBank/DDBJ databases">
        <title>An insight into the sialome of Amazonian anophelines.</title>
        <authorList>
            <person name="Ribeiro J.M."/>
            <person name="Scarpassa V."/>
            <person name="Calvo E."/>
        </authorList>
    </citation>
    <scope>NUCLEOTIDE SEQUENCE</scope>
</reference>
<organism evidence="2">
    <name type="scientific">Anopheles darlingi</name>
    <name type="common">Mosquito</name>
    <dbReference type="NCBI Taxonomy" id="43151"/>
    <lineage>
        <taxon>Eukaryota</taxon>
        <taxon>Metazoa</taxon>
        <taxon>Ecdysozoa</taxon>
        <taxon>Arthropoda</taxon>
        <taxon>Hexapoda</taxon>
        <taxon>Insecta</taxon>
        <taxon>Pterygota</taxon>
        <taxon>Neoptera</taxon>
        <taxon>Endopterygota</taxon>
        <taxon>Diptera</taxon>
        <taxon>Nematocera</taxon>
        <taxon>Culicoidea</taxon>
        <taxon>Culicidae</taxon>
        <taxon>Anophelinae</taxon>
        <taxon>Anopheles</taxon>
    </lineage>
</organism>
<feature type="region of interest" description="Disordered" evidence="1">
    <location>
        <begin position="27"/>
        <end position="58"/>
    </location>
</feature>
<feature type="compositionally biased region" description="Low complexity" evidence="1">
    <location>
        <begin position="27"/>
        <end position="39"/>
    </location>
</feature>
<evidence type="ECO:0000313" key="2">
    <source>
        <dbReference type="EMBL" id="MBW75368.1"/>
    </source>
</evidence>
<name>A0A2M4DE13_ANODA</name>
<evidence type="ECO:0000256" key="1">
    <source>
        <dbReference type="SAM" id="MobiDB-lite"/>
    </source>
</evidence>
<dbReference type="EMBL" id="GGFL01011190">
    <property type="protein sequence ID" value="MBW75368.1"/>
    <property type="molecule type" value="Transcribed_RNA"/>
</dbReference>
<sequence length="119" mass="12793">MVSRFGESVVLRFPLSCSLIFSLALSPRPSVRSAVNRSSSSRDHGTNTAKQSDWPLEKIDDENRQDCVVVVVVVVAAAPAPPAGMSISFDELLKPPPTHTHSLPCPARCVVWRVLATAG</sequence>
<dbReference type="AlphaFoldDB" id="A0A2M4DE13"/>
<accession>A0A2M4DE13</accession>
<protein>
    <submittedName>
        <fullName evidence="2">Putative secreted protein</fullName>
    </submittedName>
</protein>
<proteinExistence type="predicted"/>